<dbReference type="RefSeq" id="WP_068106437.1">
    <property type="nucleotide sequence ID" value="NZ_CP015079.1"/>
</dbReference>
<protein>
    <submittedName>
        <fullName evidence="1">Uncharacterized protein</fullName>
    </submittedName>
</protein>
<evidence type="ECO:0000313" key="2">
    <source>
        <dbReference type="Proteomes" id="UP000077868"/>
    </source>
</evidence>
<dbReference type="PATRIC" id="fig|1300347.3.peg.682"/>
<organism evidence="1 2">
    <name type="scientific">Nocardioides dokdonensis FR1436</name>
    <dbReference type="NCBI Taxonomy" id="1300347"/>
    <lineage>
        <taxon>Bacteria</taxon>
        <taxon>Bacillati</taxon>
        <taxon>Actinomycetota</taxon>
        <taxon>Actinomycetes</taxon>
        <taxon>Propionibacteriales</taxon>
        <taxon>Nocardioidaceae</taxon>
        <taxon>Nocardioides</taxon>
    </lineage>
</organism>
<proteinExistence type="predicted"/>
<dbReference type="AlphaFoldDB" id="A0A1A9GFS6"/>
<accession>A0A1A9GFS6</accession>
<dbReference type="KEGG" id="ndk:I601_0678"/>
<dbReference type="STRING" id="1300347.I601_0678"/>
<evidence type="ECO:0000313" key="1">
    <source>
        <dbReference type="EMBL" id="ANH37128.1"/>
    </source>
</evidence>
<keyword evidence="2" id="KW-1185">Reference proteome</keyword>
<dbReference type="EMBL" id="CP015079">
    <property type="protein sequence ID" value="ANH37128.1"/>
    <property type="molecule type" value="Genomic_DNA"/>
</dbReference>
<gene>
    <name evidence="1" type="ORF">I601_0678</name>
</gene>
<dbReference type="Proteomes" id="UP000077868">
    <property type="component" value="Chromosome"/>
</dbReference>
<reference evidence="1 2" key="1">
    <citation type="submission" date="2016-03" db="EMBL/GenBank/DDBJ databases">
        <title>Complete genome sequence of a soil Actinobacterium, Nocardioides dokdonensis FR1436.</title>
        <authorList>
            <person name="Kwon S.-K."/>
            <person name="Kim K."/>
            <person name="Kim J.F."/>
        </authorList>
    </citation>
    <scope>NUCLEOTIDE SEQUENCE [LARGE SCALE GENOMIC DNA]</scope>
    <source>
        <strain evidence="1 2">FR1436</strain>
    </source>
</reference>
<sequence length="315" mass="33481">MSSSDAGTGAMQAYLGRLRRLTSHVAVDDASEQADAIVAAGSSLAALDEVSLDAVTRWVRSRPADVYALGLTVGLSQEKLKNLLRVAFGTTSWVKAATRDPQALVEWLDDELGLLAALEAQRHRVYTFGDVLAARGTSRQTASRAGVAGKLIEDAVEQIVRDLGLPYEMRGRFVGRNGDTGPADLAVPGFEDALIAVACKGFDSTGSKLTAAVTEVMDMANVSFAHQYVLAVVDGIGWLSRQGDFRRMHALLESHRIDGLYALADLDAFRADLHAAAVRHGLLEGALPDVAAQVAPGEPVVARAETPDAQLHLDL</sequence>
<name>A0A1A9GFS6_9ACTN</name>